<dbReference type="PANTHER" id="PTHR22617">
    <property type="entry name" value="CHEMOTAXIS SENSOR HISTIDINE KINASE-RELATED"/>
    <property type="match status" value="1"/>
</dbReference>
<dbReference type="Gene3D" id="2.40.50.180">
    <property type="entry name" value="CheA-289, Domain 4"/>
    <property type="match status" value="1"/>
</dbReference>
<keyword evidence="6" id="KW-1185">Reference proteome</keyword>
<proteinExistence type="predicted"/>
<dbReference type="InterPro" id="IPR036061">
    <property type="entry name" value="CheW-like_dom_sf"/>
</dbReference>
<dbReference type="PANTHER" id="PTHR22617:SF45">
    <property type="entry name" value="CHEMOTAXIS PROTEIN CHEW"/>
    <property type="match status" value="1"/>
</dbReference>
<evidence type="ECO:0000259" key="4">
    <source>
        <dbReference type="PROSITE" id="PS50851"/>
    </source>
</evidence>
<evidence type="ECO:0000256" key="2">
    <source>
        <dbReference type="ARBA" id="ARBA00021483"/>
    </source>
</evidence>
<dbReference type="CDD" id="cd00732">
    <property type="entry name" value="CheW"/>
    <property type="match status" value="1"/>
</dbReference>
<evidence type="ECO:0000256" key="3">
    <source>
        <dbReference type="ARBA" id="ARBA00022490"/>
    </source>
</evidence>
<name>A0ABR6YMZ7_9BURK</name>
<dbReference type="PROSITE" id="PS50851">
    <property type="entry name" value="CHEW"/>
    <property type="match status" value="1"/>
</dbReference>
<feature type="domain" description="CheW-like" evidence="4">
    <location>
        <begin position="22"/>
        <end position="162"/>
    </location>
</feature>
<dbReference type="InterPro" id="IPR002545">
    <property type="entry name" value="CheW-lke_dom"/>
</dbReference>
<dbReference type="Pfam" id="PF01584">
    <property type="entry name" value="CheW"/>
    <property type="match status" value="1"/>
</dbReference>
<accession>A0ABR6YMZ7</accession>
<evidence type="ECO:0000313" key="6">
    <source>
        <dbReference type="Proteomes" id="UP000613113"/>
    </source>
</evidence>
<evidence type="ECO:0000256" key="1">
    <source>
        <dbReference type="ARBA" id="ARBA00004496"/>
    </source>
</evidence>
<dbReference type="RefSeq" id="WP_186862857.1">
    <property type="nucleotide sequence ID" value="NZ_JACOGC010000003.1"/>
</dbReference>
<dbReference type="Gene3D" id="2.30.30.40">
    <property type="entry name" value="SH3 Domains"/>
    <property type="match status" value="1"/>
</dbReference>
<gene>
    <name evidence="5" type="ORF">H8K27_09045</name>
</gene>
<comment type="caution">
    <text evidence="5">The sequence shown here is derived from an EMBL/GenBank/DDBJ whole genome shotgun (WGS) entry which is preliminary data.</text>
</comment>
<sequence length="172" mass="18929">MSTSDFASPVADHEQNVVSQIEQEFLAFRLGKEEYGIHILQTQEIRNFETLTRIANAPEYLKGVMNLRGVIVPVIDMRLRFATGSANFDESTVVIVLNIKGHVIGMIVDSVSDVVTLPASAIKPPPELGTVFSSDYLIGLGDIDQRMIILLDIEKLMSGPELGLITDEKNKS</sequence>
<keyword evidence="3" id="KW-0963">Cytoplasm</keyword>
<dbReference type="SMART" id="SM00260">
    <property type="entry name" value="CheW"/>
    <property type="match status" value="1"/>
</dbReference>
<reference evidence="5 6" key="1">
    <citation type="submission" date="2020-08" db="EMBL/GenBank/DDBJ databases">
        <title>Novel species isolated from subtropical streams in China.</title>
        <authorList>
            <person name="Lu H."/>
        </authorList>
    </citation>
    <scope>NUCLEOTIDE SEQUENCE [LARGE SCALE GENOMIC DNA]</scope>
    <source>
        <strain evidence="5 6">FT31W</strain>
    </source>
</reference>
<organism evidence="5 6">
    <name type="scientific">Undibacterium griseum</name>
    <dbReference type="NCBI Taxonomy" id="2762295"/>
    <lineage>
        <taxon>Bacteria</taxon>
        <taxon>Pseudomonadati</taxon>
        <taxon>Pseudomonadota</taxon>
        <taxon>Betaproteobacteria</taxon>
        <taxon>Burkholderiales</taxon>
        <taxon>Oxalobacteraceae</taxon>
        <taxon>Undibacterium</taxon>
    </lineage>
</organism>
<dbReference type="Proteomes" id="UP000613113">
    <property type="component" value="Unassembled WGS sequence"/>
</dbReference>
<protein>
    <recommendedName>
        <fullName evidence="2">Chemotaxis protein CheW</fullName>
    </recommendedName>
</protein>
<comment type="subcellular location">
    <subcellularLocation>
        <location evidence="1">Cytoplasm</location>
    </subcellularLocation>
</comment>
<dbReference type="SUPFAM" id="SSF50341">
    <property type="entry name" value="CheW-like"/>
    <property type="match status" value="1"/>
</dbReference>
<dbReference type="EMBL" id="JACOGC010000003">
    <property type="protein sequence ID" value="MBC3885272.1"/>
    <property type="molecule type" value="Genomic_DNA"/>
</dbReference>
<dbReference type="InterPro" id="IPR039315">
    <property type="entry name" value="CheW"/>
</dbReference>
<evidence type="ECO:0000313" key="5">
    <source>
        <dbReference type="EMBL" id="MBC3885272.1"/>
    </source>
</evidence>